<keyword evidence="2" id="KW-1185">Reference proteome</keyword>
<evidence type="ECO:0000313" key="1">
    <source>
        <dbReference type="EMBL" id="KAK7099787.1"/>
    </source>
</evidence>
<dbReference type="AlphaFoldDB" id="A0AAN9B6J7"/>
<protein>
    <submittedName>
        <fullName evidence="1">Uncharacterized protein</fullName>
    </submittedName>
</protein>
<name>A0AAN9B6J7_9CAEN</name>
<sequence>MTARSKFAANPPSTSVVEPVAAESSDTCPLNRPLPIMQNCCIKSTPPLPVAGPEFTNLSAIDPSPSTPMQGESPNDILLKMYDAWSEQLADSYRPNVQVNPQATAENNRKRLQELYPPNKWGAGGGLTKARAAGVVVETVCHFGKKMLYKHVARSGEVFASTVRG</sequence>
<gene>
    <name evidence="1" type="ORF">V1264_022841</name>
</gene>
<evidence type="ECO:0000313" key="2">
    <source>
        <dbReference type="Proteomes" id="UP001374579"/>
    </source>
</evidence>
<reference evidence="1 2" key="1">
    <citation type="submission" date="2024-02" db="EMBL/GenBank/DDBJ databases">
        <title>Chromosome-scale genome assembly of the rough periwinkle Littorina saxatilis.</title>
        <authorList>
            <person name="De Jode A."/>
            <person name="Faria R."/>
            <person name="Formenti G."/>
            <person name="Sims Y."/>
            <person name="Smith T.P."/>
            <person name="Tracey A."/>
            <person name="Wood J.M.D."/>
            <person name="Zagrodzka Z.B."/>
            <person name="Johannesson K."/>
            <person name="Butlin R.K."/>
            <person name="Leder E.H."/>
        </authorList>
    </citation>
    <scope>NUCLEOTIDE SEQUENCE [LARGE SCALE GENOMIC DNA]</scope>
    <source>
        <strain evidence="1">Snail1</strain>
        <tissue evidence="1">Muscle</tissue>
    </source>
</reference>
<dbReference type="Proteomes" id="UP001374579">
    <property type="component" value="Unassembled WGS sequence"/>
</dbReference>
<proteinExistence type="predicted"/>
<comment type="caution">
    <text evidence="1">The sequence shown here is derived from an EMBL/GenBank/DDBJ whole genome shotgun (WGS) entry which is preliminary data.</text>
</comment>
<organism evidence="1 2">
    <name type="scientific">Littorina saxatilis</name>
    <dbReference type="NCBI Taxonomy" id="31220"/>
    <lineage>
        <taxon>Eukaryota</taxon>
        <taxon>Metazoa</taxon>
        <taxon>Spiralia</taxon>
        <taxon>Lophotrochozoa</taxon>
        <taxon>Mollusca</taxon>
        <taxon>Gastropoda</taxon>
        <taxon>Caenogastropoda</taxon>
        <taxon>Littorinimorpha</taxon>
        <taxon>Littorinoidea</taxon>
        <taxon>Littorinidae</taxon>
        <taxon>Littorina</taxon>
    </lineage>
</organism>
<dbReference type="EMBL" id="JBAMIC010000011">
    <property type="protein sequence ID" value="KAK7099787.1"/>
    <property type="molecule type" value="Genomic_DNA"/>
</dbReference>
<accession>A0AAN9B6J7</accession>